<keyword evidence="2" id="KW-1185">Reference proteome</keyword>
<evidence type="ECO:0000313" key="2">
    <source>
        <dbReference type="Proteomes" id="UP001172155"/>
    </source>
</evidence>
<sequence length="67" mass="7461">MIEERTLKGRIKALQSLASDKVYNAKVEAIPVDKISMPAHLALHIVHHFRCGNYFCAKAVLFLQGAP</sequence>
<dbReference type="Proteomes" id="UP001172155">
    <property type="component" value="Unassembled WGS sequence"/>
</dbReference>
<accession>A0AA40F3R0</accession>
<evidence type="ECO:0000313" key="1">
    <source>
        <dbReference type="EMBL" id="KAK0750672.1"/>
    </source>
</evidence>
<protein>
    <submittedName>
        <fullName evidence="1">Uncharacterized protein</fullName>
    </submittedName>
</protein>
<organism evidence="1 2">
    <name type="scientific">Schizothecium vesticola</name>
    <dbReference type="NCBI Taxonomy" id="314040"/>
    <lineage>
        <taxon>Eukaryota</taxon>
        <taxon>Fungi</taxon>
        <taxon>Dikarya</taxon>
        <taxon>Ascomycota</taxon>
        <taxon>Pezizomycotina</taxon>
        <taxon>Sordariomycetes</taxon>
        <taxon>Sordariomycetidae</taxon>
        <taxon>Sordariales</taxon>
        <taxon>Schizotheciaceae</taxon>
        <taxon>Schizothecium</taxon>
    </lineage>
</organism>
<gene>
    <name evidence="1" type="ORF">B0T18DRAFT_409393</name>
</gene>
<reference evidence="1" key="1">
    <citation type="submission" date="2023-06" db="EMBL/GenBank/DDBJ databases">
        <title>Genome-scale phylogeny and comparative genomics of the fungal order Sordariales.</title>
        <authorList>
            <consortium name="Lawrence Berkeley National Laboratory"/>
            <person name="Hensen N."/>
            <person name="Bonometti L."/>
            <person name="Westerberg I."/>
            <person name="Brannstrom I.O."/>
            <person name="Guillou S."/>
            <person name="Cros-Aarteil S."/>
            <person name="Calhoun S."/>
            <person name="Haridas S."/>
            <person name="Kuo A."/>
            <person name="Mondo S."/>
            <person name="Pangilinan J."/>
            <person name="Riley R."/>
            <person name="LaButti K."/>
            <person name="Andreopoulos B."/>
            <person name="Lipzen A."/>
            <person name="Chen C."/>
            <person name="Yanf M."/>
            <person name="Daum C."/>
            <person name="Ng V."/>
            <person name="Clum A."/>
            <person name="Steindorff A."/>
            <person name="Ohm R."/>
            <person name="Martin F."/>
            <person name="Silar P."/>
            <person name="Natvig D."/>
            <person name="Lalanne C."/>
            <person name="Gautier V."/>
            <person name="Ament-velasquez S.L."/>
            <person name="Kruys A."/>
            <person name="Hutchinson M.I."/>
            <person name="Powell A.J."/>
            <person name="Barry K."/>
            <person name="Miller A.N."/>
            <person name="Grigoriev I.V."/>
            <person name="Debuchy R."/>
            <person name="Gladieux P."/>
            <person name="Thoren M.H."/>
            <person name="Johannesson H."/>
        </authorList>
    </citation>
    <scope>NUCLEOTIDE SEQUENCE</scope>
    <source>
        <strain evidence="1">SMH3187-1</strain>
    </source>
</reference>
<comment type="caution">
    <text evidence="1">The sequence shown here is derived from an EMBL/GenBank/DDBJ whole genome shotgun (WGS) entry which is preliminary data.</text>
</comment>
<name>A0AA40F3R0_9PEZI</name>
<dbReference type="AlphaFoldDB" id="A0AA40F3R0"/>
<dbReference type="EMBL" id="JAUKUD010000003">
    <property type="protein sequence ID" value="KAK0750672.1"/>
    <property type="molecule type" value="Genomic_DNA"/>
</dbReference>
<proteinExistence type="predicted"/>